<evidence type="ECO:0000313" key="1">
    <source>
        <dbReference type="EMBL" id="GMR40842.1"/>
    </source>
</evidence>
<dbReference type="EMBL" id="BTRK01000003">
    <property type="protein sequence ID" value="GMR40842.1"/>
    <property type="molecule type" value="Genomic_DNA"/>
</dbReference>
<reference evidence="2" key="1">
    <citation type="submission" date="2022-10" db="EMBL/GenBank/DDBJ databases">
        <title>Genome assembly of Pristionchus species.</title>
        <authorList>
            <person name="Yoshida K."/>
            <person name="Sommer R.J."/>
        </authorList>
    </citation>
    <scope>NUCLEOTIDE SEQUENCE [LARGE SCALE GENOMIC DNA]</scope>
    <source>
        <strain evidence="2">RS5460</strain>
    </source>
</reference>
<dbReference type="Proteomes" id="UP001328107">
    <property type="component" value="Unassembled WGS sequence"/>
</dbReference>
<name>A0AAN4ZM95_9BILA</name>
<proteinExistence type="predicted"/>
<comment type="caution">
    <text evidence="1">The sequence shown here is derived from an EMBL/GenBank/DDBJ whole genome shotgun (WGS) entry which is preliminary data.</text>
</comment>
<evidence type="ECO:0000313" key="2">
    <source>
        <dbReference type="Proteomes" id="UP001328107"/>
    </source>
</evidence>
<dbReference type="AlphaFoldDB" id="A0AAN4ZM95"/>
<sequence length="167" mass="18541">MVIKSTCLSQFESDLLPDNGYFFEALWRVEVGHAEISLVLLGECFYLRVFFVGHPTRQFLLVLFVVALGPLDEVFDVDALCLTLRHVAELVPGVPFEPLDRVQKGWLGLGARAEDGLFVERVGGELLFDGRLDGTVLREHLHEAGECLEGGVQTIVGELSDALLLRF</sequence>
<keyword evidence="2" id="KW-1185">Reference proteome</keyword>
<feature type="non-terminal residue" evidence="1">
    <location>
        <position position="167"/>
    </location>
</feature>
<organism evidence="1 2">
    <name type="scientific">Pristionchus mayeri</name>
    <dbReference type="NCBI Taxonomy" id="1317129"/>
    <lineage>
        <taxon>Eukaryota</taxon>
        <taxon>Metazoa</taxon>
        <taxon>Ecdysozoa</taxon>
        <taxon>Nematoda</taxon>
        <taxon>Chromadorea</taxon>
        <taxon>Rhabditida</taxon>
        <taxon>Rhabditina</taxon>
        <taxon>Diplogasteromorpha</taxon>
        <taxon>Diplogasteroidea</taxon>
        <taxon>Neodiplogasteridae</taxon>
        <taxon>Pristionchus</taxon>
    </lineage>
</organism>
<accession>A0AAN4ZM95</accession>
<protein>
    <submittedName>
        <fullName evidence="1">Uncharacterized protein</fullName>
    </submittedName>
</protein>
<gene>
    <name evidence="1" type="ORF">PMAYCL1PPCAC_11037</name>
</gene>